<dbReference type="PANTHER" id="PTHR30083">
    <property type="entry name" value="TRANSCRIPTIONAL REGULATOR-RELATED"/>
    <property type="match status" value="1"/>
</dbReference>
<dbReference type="GO" id="GO:0016740">
    <property type="term" value="F:transferase activity"/>
    <property type="evidence" value="ECO:0007669"/>
    <property type="project" value="UniProtKB-KW"/>
</dbReference>
<proteinExistence type="predicted"/>
<organism evidence="2 3">
    <name type="scientific">Lactococcus lactis subsp. lactis</name>
    <name type="common">Streptococcus lactis</name>
    <dbReference type="NCBI Taxonomy" id="1360"/>
    <lineage>
        <taxon>Bacteria</taxon>
        <taxon>Bacillati</taxon>
        <taxon>Bacillota</taxon>
        <taxon>Bacilli</taxon>
        <taxon>Lactobacillales</taxon>
        <taxon>Streptococcaceae</taxon>
        <taxon>Lactococcus</taxon>
    </lineage>
</organism>
<sequence>MLIVLTKRFGKMKSIMERKDEVKVYQNENVYEAFNHRLEYICGYFDHLIISFSGGKDSGLMLELVRLYYESHDWMKKGIKVSVFYLDYEGNYQETKDYIERSMGKYPEFDYYHVCLPVSASCGISMSQLTWLPWDPEHHELWLNSIPTEAICLENQEFPFFKVGMSDYEFQSKFCQWLHREKEVVRTAVLVGIRAQESLNRYNAVTREETFSRFGTTNYSHRISQDVFNFYPMYDWLFEDIWRANAKFELDYNHLYDLYYQAGVPYKSMRVANPFHQCGVHSLKLYQALEPATWGKLVGRVNGANFAALYGGTAAMGYRGAVLPKGHTWKSYVEFLLKTLPEETRKVYLKKFKSSMDYWMKTGGALPENVIDELEELGSDFERLGPPTNKRKYKQRYEVIRFKDYPDDVPIKNFRLVPSYKRMCITILKNDTSCQYMGFGQTKDELQKKQEAMEKWETFL</sequence>
<keyword evidence="2" id="KW-0808">Transferase</keyword>
<protein>
    <submittedName>
        <fullName evidence="2">Predicted phosphoadenosine phosphosulfate sulfotransferase</fullName>
    </submittedName>
</protein>
<gene>
    <name evidence="2" type="ORF">JCM5805K_1826</name>
</gene>
<evidence type="ECO:0000313" key="3">
    <source>
        <dbReference type="Proteomes" id="UP000031847"/>
    </source>
</evidence>
<dbReference type="InterPro" id="IPR021845">
    <property type="entry name" value="DUF3440"/>
</dbReference>
<feature type="domain" description="Phosphoadenosine phosphosulphate reductase" evidence="1">
    <location>
        <begin position="182"/>
        <end position="260"/>
    </location>
</feature>
<accession>A0A0B8QLC0</accession>
<dbReference type="InterPro" id="IPR002500">
    <property type="entry name" value="PAPS_reduct_dom"/>
</dbReference>
<dbReference type="InterPro" id="IPR014729">
    <property type="entry name" value="Rossmann-like_a/b/a_fold"/>
</dbReference>
<dbReference type="Gene3D" id="3.40.50.620">
    <property type="entry name" value="HUPs"/>
    <property type="match status" value="1"/>
</dbReference>
<dbReference type="Pfam" id="PF11922">
    <property type="entry name" value="DUF3440"/>
    <property type="match status" value="1"/>
</dbReference>
<evidence type="ECO:0000259" key="1">
    <source>
        <dbReference type="Pfam" id="PF01507"/>
    </source>
</evidence>
<dbReference type="AlphaFoldDB" id="A0A0B8QLC0"/>
<dbReference type="PANTHER" id="PTHR30083:SF0">
    <property type="entry name" value="3'-PHOSPHOADENOSINE 5'-PHOSPHOSULFATE SULFOTRANSFERASE (PAPS REDUCTASE)_FAD SYNTHETASE"/>
    <property type="match status" value="1"/>
</dbReference>
<dbReference type="EMBL" id="BBSI01000029">
    <property type="protein sequence ID" value="GAM80710.1"/>
    <property type="molecule type" value="Genomic_DNA"/>
</dbReference>
<dbReference type="Proteomes" id="UP000031847">
    <property type="component" value="Unassembled WGS sequence"/>
</dbReference>
<comment type="caution">
    <text evidence="2">The sequence shown here is derived from an EMBL/GenBank/DDBJ whole genome shotgun (WGS) entry which is preliminary data.</text>
</comment>
<name>A0A0B8QLC0_LACLL</name>
<dbReference type="Pfam" id="PF01507">
    <property type="entry name" value="PAPS_reduct"/>
    <property type="match status" value="1"/>
</dbReference>
<reference evidence="2 3" key="1">
    <citation type="submission" date="2015-01" db="EMBL/GenBank/DDBJ databases">
        <title>Lactococcus lactis subsp.lactis JCM 5805 whole genome shotgun sequence.</title>
        <authorList>
            <person name="Fujii T."/>
            <person name="Tomita Y."/>
            <person name="Ikushima S."/>
            <person name="Fujiwara D."/>
        </authorList>
    </citation>
    <scope>NUCLEOTIDE SEQUENCE [LARGE SCALE GENOMIC DNA]</scope>
    <source>
        <strain evidence="2 3">JCM 5805</strain>
    </source>
</reference>
<dbReference type="SUPFAM" id="SSF52402">
    <property type="entry name" value="Adenine nucleotide alpha hydrolases-like"/>
    <property type="match status" value="1"/>
</dbReference>
<dbReference type="GO" id="GO:0071453">
    <property type="term" value="P:cellular response to oxygen levels"/>
    <property type="evidence" value="ECO:0007669"/>
    <property type="project" value="TreeGrafter"/>
</dbReference>
<evidence type="ECO:0000313" key="2">
    <source>
        <dbReference type="EMBL" id="GAM80710.1"/>
    </source>
</evidence>